<feature type="region of interest" description="Disordered" evidence="1">
    <location>
        <begin position="55"/>
        <end position="107"/>
    </location>
</feature>
<protein>
    <submittedName>
        <fullName evidence="3">Uncharacterized protein</fullName>
    </submittedName>
</protein>
<dbReference type="RefSeq" id="XP_001699261.1">
    <property type="nucleotide sequence ID" value="XM_001699209.2"/>
</dbReference>
<feature type="region of interest" description="Disordered" evidence="1">
    <location>
        <begin position="159"/>
        <end position="193"/>
    </location>
</feature>
<feature type="compositionally biased region" description="Low complexity" evidence="1">
    <location>
        <begin position="59"/>
        <end position="68"/>
    </location>
</feature>
<organism evidence="3 4">
    <name type="scientific">Chlamydomonas reinhardtii</name>
    <name type="common">Chlamydomonas smithii</name>
    <dbReference type="NCBI Taxonomy" id="3055"/>
    <lineage>
        <taxon>Eukaryota</taxon>
        <taxon>Viridiplantae</taxon>
        <taxon>Chlorophyta</taxon>
        <taxon>core chlorophytes</taxon>
        <taxon>Chlorophyceae</taxon>
        <taxon>CS clade</taxon>
        <taxon>Chlamydomonadales</taxon>
        <taxon>Chlamydomonadaceae</taxon>
        <taxon>Chlamydomonas</taxon>
    </lineage>
</organism>
<feature type="transmembrane region" description="Helical" evidence="2">
    <location>
        <begin position="27"/>
        <end position="46"/>
    </location>
</feature>
<dbReference type="AlphaFoldDB" id="A8JBA3"/>
<feature type="compositionally biased region" description="Acidic residues" evidence="1">
    <location>
        <begin position="173"/>
        <end position="193"/>
    </location>
</feature>
<dbReference type="KEGG" id="cre:CHLRE_16g688800v5"/>
<dbReference type="OMA" id="HDEVMEG"/>
<dbReference type="Gramene" id="PNW71804">
    <property type="protein sequence ID" value="PNW71804"/>
    <property type="gene ID" value="CHLRE_16g688800v5"/>
</dbReference>
<keyword evidence="2" id="KW-1133">Transmembrane helix</keyword>
<dbReference type="Proteomes" id="UP000006906">
    <property type="component" value="Chromosome 16"/>
</dbReference>
<dbReference type="InParanoid" id="A8JBA3"/>
<sequence length="193" mass="20640">MSTYAGSSLSAKETWKSKKAKTNLVDATLNIVQAWALPVLVGGYLVRRFLQNRKKAPKAPDAAGAAKAEQADADKAGAERKPRRDYKVKRDQEGPLLAGADDEEVEVQPHDEVMEGYSESEVDTAGAAAAGPGGNNTAMLKMLQQMGYRVVMPKDGSGQVYLVPPGAAGPDGETIEEGDEDEEEEMEEVEGDE</sequence>
<evidence type="ECO:0000256" key="2">
    <source>
        <dbReference type="SAM" id="Phobius"/>
    </source>
</evidence>
<proteinExistence type="predicted"/>
<evidence type="ECO:0000313" key="3">
    <source>
        <dbReference type="EMBL" id="PNW71804.1"/>
    </source>
</evidence>
<dbReference type="GeneID" id="5724748"/>
<keyword evidence="2" id="KW-0472">Membrane</keyword>
<dbReference type="OrthoDB" id="534445at2759"/>
<dbReference type="EMBL" id="CM008977">
    <property type="protein sequence ID" value="PNW71804.1"/>
    <property type="molecule type" value="Genomic_DNA"/>
</dbReference>
<dbReference type="PaxDb" id="3055-EDO98901"/>
<keyword evidence="2" id="KW-0812">Transmembrane</keyword>
<evidence type="ECO:0000256" key="1">
    <source>
        <dbReference type="SAM" id="MobiDB-lite"/>
    </source>
</evidence>
<gene>
    <name evidence="3" type="ORF">CHLRE_16g688800v5</name>
</gene>
<keyword evidence="4" id="KW-1185">Reference proteome</keyword>
<feature type="compositionally biased region" description="Basic and acidic residues" evidence="1">
    <location>
        <begin position="69"/>
        <end position="82"/>
    </location>
</feature>
<reference evidence="3 4" key="1">
    <citation type="journal article" date="2007" name="Science">
        <title>The Chlamydomonas genome reveals the evolution of key animal and plant functions.</title>
        <authorList>
            <person name="Merchant S.S."/>
            <person name="Prochnik S.E."/>
            <person name="Vallon O."/>
            <person name="Harris E.H."/>
            <person name="Karpowicz S.J."/>
            <person name="Witman G.B."/>
            <person name="Terry A."/>
            <person name="Salamov A."/>
            <person name="Fritz-Laylin L.K."/>
            <person name="Marechal-Drouard L."/>
            <person name="Marshall W.F."/>
            <person name="Qu L.H."/>
            <person name="Nelson D.R."/>
            <person name="Sanderfoot A.A."/>
            <person name="Spalding M.H."/>
            <person name="Kapitonov V.V."/>
            <person name="Ren Q."/>
            <person name="Ferris P."/>
            <person name="Lindquist E."/>
            <person name="Shapiro H."/>
            <person name="Lucas S.M."/>
            <person name="Grimwood J."/>
            <person name="Schmutz J."/>
            <person name="Cardol P."/>
            <person name="Cerutti H."/>
            <person name="Chanfreau G."/>
            <person name="Chen C.L."/>
            <person name="Cognat V."/>
            <person name="Croft M.T."/>
            <person name="Dent R."/>
            <person name="Dutcher S."/>
            <person name="Fernandez E."/>
            <person name="Fukuzawa H."/>
            <person name="Gonzalez-Ballester D."/>
            <person name="Gonzalez-Halphen D."/>
            <person name="Hallmann A."/>
            <person name="Hanikenne M."/>
            <person name="Hippler M."/>
            <person name="Inwood W."/>
            <person name="Jabbari K."/>
            <person name="Kalanon M."/>
            <person name="Kuras R."/>
            <person name="Lefebvre P.A."/>
            <person name="Lemaire S.D."/>
            <person name="Lobanov A.V."/>
            <person name="Lohr M."/>
            <person name="Manuell A."/>
            <person name="Meier I."/>
            <person name="Mets L."/>
            <person name="Mittag M."/>
            <person name="Mittelmeier T."/>
            <person name="Moroney J.V."/>
            <person name="Moseley J."/>
            <person name="Napoli C."/>
            <person name="Nedelcu A.M."/>
            <person name="Niyogi K."/>
            <person name="Novoselov S.V."/>
            <person name="Paulsen I.T."/>
            <person name="Pazour G."/>
            <person name="Purton S."/>
            <person name="Ral J.P."/>
            <person name="Riano-Pachon D.M."/>
            <person name="Riekhof W."/>
            <person name="Rymarquis L."/>
            <person name="Schroda M."/>
            <person name="Stern D."/>
            <person name="Umen J."/>
            <person name="Willows R."/>
            <person name="Wilson N."/>
            <person name="Zimmer S.L."/>
            <person name="Allmer J."/>
            <person name="Balk J."/>
            <person name="Bisova K."/>
            <person name="Chen C.J."/>
            <person name="Elias M."/>
            <person name="Gendler K."/>
            <person name="Hauser C."/>
            <person name="Lamb M.R."/>
            <person name="Ledford H."/>
            <person name="Long J.C."/>
            <person name="Minagawa J."/>
            <person name="Page M.D."/>
            <person name="Pan J."/>
            <person name="Pootakham W."/>
            <person name="Roje S."/>
            <person name="Rose A."/>
            <person name="Stahlberg E."/>
            <person name="Terauchi A.M."/>
            <person name="Yang P."/>
            <person name="Ball S."/>
            <person name="Bowler C."/>
            <person name="Dieckmann C.L."/>
            <person name="Gladyshev V.N."/>
            <person name="Green P."/>
            <person name="Jorgensen R."/>
            <person name="Mayfield S."/>
            <person name="Mueller-Roeber B."/>
            <person name="Rajamani S."/>
            <person name="Sayre R.T."/>
            <person name="Brokstein P."/>
            <person name="Dubchak I."/>
            <person name="Goodstein D."/>
            <person name="Hornick L."/>
            <person name="Huang Y.W."/>
            <person name="Jhaveri J."/>
            <person name="Luo Y."/>
            <person name="Martinez D."/>
            <person name="Ngau W.C."/>
            <person name="Otillar B."/>
            <person name="Poliakov A."/>
            <person name="Porter A."/>
            <person name="Szajkowski L."/>
            <person name="Werner G."/>
            <person name="Zhou K."/>
            <person name="Grigoriev I.V."/>
            <person name="Rokhsar D.S."/>
            <person name="Grossman A.R."/>
        </authorList>
    </citation>
    <scope>NUCLEOTIDE SEQUENCE [LARGE SCALE GENOMIC DNA]</scope>
    <source>
        <strain evidence="4">CC-503</strain>
    </source>
</reference>
<accession>A8JBA3</accession>
<dbReference type="HOGENOM" id="CLU_1410661_0_0_1"/>
<name>A8JBA3_CHLRE</name>
<evidence type="ECO:0000313" key="4">
    <source>
        <dbReference type="Proteomes" id="UP000006906"/>
    </source>
</evidence>